<proteinExistence type="predicted"/>
<dbReference type="OrthoDB" id="903892at2"/>
<organism evidence="3 4">
    <name type="scientific">Pedobacter steynii</name>
    <dbReference type="NCBI Taxonomy" id="430522"/>
    <lineage>
        <taxon>Bacteria</taxon>
        <taxon>Pseudomonadati</taxon>
        <taxon>Bacteroidota</taxon>
        <taxon>Sphingobacteriia</taxon>
        <taxon>Sphingobacteriales</taxon>
        <taxon>Sphingobacteriaceae</taxon>
        <taxon>Pedobacter</taxon>
    </lineage>
</organism>
<evidence type="ECO:0000259" key="2">
    <source>
        <dbReference type="Pfam" id="PF19404"/>
    </source>
</evidence>
<sequence length="339" mass="37860">MKYLKHVFLLALSFLIYHPSQAQGVYGSISNLSVDATSLTPSGKIKLSTTGITNVKYKVTIVRSIDPNNQAPNPTDFNWYPVNIGMGLGMYDKGYVWFEGSATITNADFKAYESSLTKEFTAKIDNSKLISGQKIVLVYEPHPPGVPSSNWSKTAYLSVNYDFEYPVTYYTNDAKSRYFTKNNCPPGSEPSTGYTYTVLALTYSSTISQADANQKAENDILLNGQNQANLHGTCADFGHIKPLSGSMDINWYDYITDVKWNTTSFQGNNVKIEFYSSDQQSLIREVVPSTPNTGLLKQTLVALKWTNESTNFKSEGRLKITSIDTGVSYFSEIFYLRQD</sequence>
<evidence type="ECO:0000313" key="4">
    <source>
        <dbReference type="Proteomes" id="UP000183200"/>
    </source>
</evidence>
<dbReference type="RefSeq" id="WP_074612199.1">
    <property type="nucleotide sequence ID" value="NZ_FNGY01000012.1"/>
</dbReference>
<protein>
    <recommendedName>
        <fullName evidence="2">DUF5977 domain-containing protein</fullName>
    </recommendedName>
</protein>
<gene>
    <name evidence="3" type="ORF">SAMN05421820_112231</name>
</gene>
<dbReference type="EMBL" id="FNGY01000012">
    <property type="protein sequence ID" value="SDO21668.1"/>
    <property type="molecule type" value="Genomic_DNA"/>
</dbReference>
<name>A0A1H0HRA5_9SPHI</name>
<evidence type="ECO:0000313" key="3">
    <source>
        <dbReference type="EMBL" id="SDO21668.1"/>
    </source>
</evidence>
<feature type="signal peptide" evidence="1">
    <location>
        <begin position="1"/>
        <end position="22"/>
    </location>
</feature>
<dbReference type="Proteomes" id="UP000183200">
    <property type="component" value="Unassembled WGS sequence"/>
</dbReference>
<reference evidence="4" key="1">
    <citation type="submission" date="2016-10" db="EMBL/GenBank/DDBJ databases">
        <authorList>
            <person name="Varghese N."/>
            <person name="Submissions S."/>
        </authorList>
    </citation>
    <scope>NUCLEOTIDE SEQUENCE [LARGE SCALE GENOMIC DNA]</scope>
    <source>
        <strain evidence="4">DSM 19110</strain>
    </source>
</reference>
<evidence type="ECO:0000256" key="1">
    <source>
        <dbReference type="SAM" id="SignalP"/>
    </source>
</evidence>
<feature type="chain" id="PRO_5010285260" description="DUF5977 domain-containing protein" evidence="1">
    <location>
        <begin position="23"/>
        <end position="339"/>
    </location>
</feature>
<dbReference type="InterPro" id="IPR046020">
    <property type="entry name" value="DUF5977"/>
</dbReference>
<dbReference type="AlphaFoldDB" id="A0A1H0HRA5"/>
<dbReference type="Pfam" id="PF19404">
    <property type="entry name" value="DUF5977"/>
    <property type="match status" value="1"/>
</dbReference>
<feature type="domain" description="DUF5977" evidence="2">
    <location>
        <begin position="170"/>
        <end position="234"/>
    </location>
</feature>
<keyword evidence="1" id="KW-0732">Signal</keyword>
<keyword evidence="4" id="KW-1185">Reference proteome</keyword>
<accession>A0A1H0HRA5</accession>